<feature type="domain" description="Methyltransferase type 11" evidence="1">
    <location>
        <begin position="73"/>
        <end position="171"/>
    </location>
</feature>
<reference evidence="2 3" key="1">
    <citation type="submission" date="2012-02" db="EMBL/GenBank/DDBJ databases">
        <title>Complete genome sequence of Phycisphaera mikurensis NBRC 102666.</title>
        <authorList>
            <person name="Ankai A."/>
            <person name="Hosoyama A."/>
            <person name="Terui Y."/>
            <person name="Sekine M."/>
            <person name="Fukai R."/>
            <person name="Kato Y."/>
            <person name="Nakamura S."/>
            <person name="Yamada-Narita S."/>
            <person name="Kawakoshi A."/>
            <person name="Fukunaga Y."/>
            <person name="Yamazaki S."/>
            <person name="Fujita N."/>
        </authorList>
    </citation>
    <scope>NUCLEOTIDE SEQUENCE [LARGE SCALE GENOMIC DNA]</scope>
    <source>
        <strain evidence="3">NBRC 102666 / KCTC 22515 / FYK2301M01</strain>
    </source>
</reference>
<protein>
    <submittedName>
        <fullName evidence="2">Phosphatidylethanolamine N-methyltransferase</fullName>
        <ecNumber evidence="2">2.1.1.17</ecNumber>
    </submittedName>
</protein>
<sequence>MNAAADTTEQPTEEGRRRRAIAEKLHKKMEEQSTGKLYDLWAGVYDHTFGALVHRRQTRAIQELRAKPGERVLDLGVGTGLSLVKYPAGTEVVGVDLSMGMLDKARNRLRECASRGRGSVTLAQADAMNTPFADGSFDHVMISHVISVVSDPNRLLQEAKRILKPGGRIVVLNHFQSASPALALAEGVLNPVFVKIGWRSDLTLEECIAGLNLGVKYHFKLSAVDFWQIVVLGDAGSPTGTAREEESR</sequence>
<proteinExistence type="predicted"/>
<dbReference type="InterPro" id="IPR013216">
    <property type="entry name" value="Methyltransf_11"/>
</dbReference>
<dbReference type="InterPro" id="IPR029063">
    <property type="entry name" value="SAM-dependent_MTases_sf"/>
</dbReference>
<accession>I0IE89</accession>
<keyword evidence="2" id="KW-0808">Transferase</keyword>
<dbReference type="RefSeq" id="WP_014436796.1">
    <property type="nucleotide sequence ID" value="NC_017080.1"/>
</dbReference>
<dbReference type="KEGG" id="phm:PSMK_14180"/>
<dbReference type="Proteomes" id="UP000007881">
    <property type="component" value="Chromosome"/>
</dbReference>
<evidence type="ECO:0000259" key="1">
    <source>
        <dbReference type="Pfam" id="PF08241"/>
    </source>
</evidence>
<evidence type="ECO:0000313" key="3">
    <source>
        <dbReference type="Proteomes" id="UP000007881"/>
    </source>
</evidence>
<dbReference type="PANTHER" id="PTHR42912">
    <property type="entry name" value="METHYLTRANSFERASE"/>
    <property type="match status" value="1"/>
</dbReference>
<dbReference type="Gene3D" id="3.40.50.150">
    <property type="entry name" value="Vaccinia Virus protein VP39"/>
    <property type="match status" value="1"/>
</dbReference>
<dbReference type="AlphaFoldDB" id="I0IE89"/>
<dbReference type="OrthoDB" id="9772751at2"/>
<dbReference type="Pfam" id="PF08241">
    <property type="entry name" value="Methyltransf_11"/>
    <property type="match status" value="1"/>
</dbReference>
<dbReference type="EC" id="2.1.1.17" evidence="2"/>
<dbReference type="SUPFAM" id="SSF53335">
    <property type="entry name" value="S-adenosyl-L-methionine-dependent methyltransferases"/>
    <property type="match status" value="1"/>
</dbReference>
<dbReference type="InterPro" id="IPR050508">
    <property type="entry name" value="Methyltransf_Superfamily"/>
</dbReference>
<dbReference type="CDD" id="cd02440">
    <property type="entry name" value="AdoMet_MTases"/>
    <property type="match status" value="1"/>
</dbReference>
<dbReference type="GO" id="GO:0032259">
    <property type="term" value="P:methylation"/>
    <property type="evidence" value="ECO:0007669"/>
    <property type="project" value="UniProtKB-KW"/>
</dbReference>
<dbReference type="eggNOG" id="COG2226">
    <property type="taxonomic scope" value="Bacteria"/>
</dbReference>
<dbReference type="EMBL" id="AP012338">
    <property type="protein sequence ID" value="BAM03577.1"/>
    <property type="molecule type" value="Genomic_DNA"/>
</dbReference>
<dbReference type="STRING" id="1142394.PSMK_14180"/>
<gene>
    <name evidence="2" type="primary">pmtA</name>
    <name evidence="2" type="ordered locus">PSMK_14180</name>
</gene>
<name>I0IE89_PHYMF</name>
<dbReference type="HOGENOM" id="CLU_037990_7_0_0"/>
<keyword evidence="2" id="KW-0489">Methyltransferase</keyword>
<organism evidence="2 3">
    <name type="scientific">Phycisphaera mikurensis (strain NBRC 102666 / KCTC 22515 / FYK2301M01)</name>
    <dbReference type="NCBI Taxonomy" id="1142394"/>
    <lineage>
        <taxon>Bacteria</taxon>
        <taxon>Pseudomonadati</taxon>
        <taxon>Planctomycetota</taxon>
        <taxon>Phycisphaerae</taxon>
        <taxon>Phycisphaerales</taxon>
        <taxon>Phycisphaeraceae</taxon>
        <taxon>Phycisphaera</taxon>
    </lineage>
</organism>
<evidence type="ECO:0000313" key="2">
    <source>
        <dbReference type="EMBL" id="BAM03577.1"/>
    </source>
</evidence>
<dbReference type="GO" id="GO:0004608">
    <property type="term" value="F:phosphatidylethanolamine N-methyltransferase activity"/>
    <property type="evidence" value="ECO:0007669"/>
    <property type="project" value="UniProtKB-EC"/>
</dbReference>
<keyword evidence="3" id="KW-1185">Reference proteome</keyword>